<feature type="cross-link" description="3'-(S-cysteinyl)-tyrosine (Cys-Tyr)" evidence="9">
    <location>
        <begin position="117"/>
        <end position="241"/>
    </location>
</feature>
<dbReference type="UniPathway" id="UPA00012">
    <property type="reaction ID" value="UER00537"/>
</dbReference>
<sequence>MEIESANCKYRVSECADIDQLSVDYPVKCDQEIDGLETLVQELHRVFSKSHVNIQEVQKLMSAYKSDPKQWRKFAKFDRFRYTRNLVDAGNGAFNIMILCWGAGHASAIHDHADSHCFMKLLSGSLDEVRYEWPNNIQPEVIKKLKTKSNRHASTEDEITENFTNLDISGENDRCQNGCQNQQCSCQNGDQEDCGYDAQSMKEIGRTRLEVNDVCYINDAQGLHRMENPSHVDGAVSLHLYCPPFDSCRVFDSRTGKSNEVKVTFWSMYGKKIKRVIEADPADSQE</sequence>
<evidence type="ECO:0000256" key="9">
    <source>
        <dbReference type="PIRSR" id="PIRSR610300-50"/>
    </source>
</evidence>
<dbReference type="EC" id="1.13.11.20" evidence="3 11"/>
<protein>
    <recommendedName>
        <fullName evidence="3 11">Cysteine dioxygenase</fullName>
        <ecNumber evidence="3 11">1.13.11.20</ecNumber>
    </recommendedName>
</protein>
<gene>
    <name evidence="13" type="primary">LOC112054455</name>
</gene>
<name>A0A6J1NZ04_BICAN</name>
<dbReference type="GeneID" id="112054455"/>
<dbReference type="RefSeq" id="XP_023950013.2">
    <property type="nucleotide sequence ID" value="XM_024094245.2"/>
</dbReference>
<dbReference type="GO" id="GO:0051213">
    <property type="term" value="F:dioxygenase activity"/>
    <property type="evidence" value="ECO:0007669"/>
    <property type="project" value="UniProtKB-KW"/>
</dbReference>
<dbReference type="Proteomes" id="UP001652582">
    <property type="component" value="Chromosome 18"/>
</dbReference>
<proteinExistence type="inferred from homology"/>
<evidence type="ECO:0000256" key="11">
    <source>
        <dbReference type="RuleBase" id="RU366010"/>
    </source>
</evidence>
<dbReference type="InterPro" id="IPR014710">
    <property type="entry name" value="RmlC-like_jellyroll"/>
</dbReference>
<evidence type="ECO:0000256" key="2">
    <source>
        <dbReference type="ARBA" id="ARBA00006622"/>
    </source>
</evidence>
<evidence type="ECO:0000256" key="8">
    <source>
        <dbReference type="ARBA" id="ARBA00023004"/>
    </source>
</evidence>
<evidence type="ECO:0000256" key="10">
    <source>
        <dbReference type="PIRSR" id="PIRSR610300-51"/>
    </source>
</evidence>
<evidence type="ECO:0000313" key="12">
    <source>
        <dbReference type="Proteomes" id="UP001652582"/>
    </source>
</evidence>
<keyword evidence="6 11" id="KW-0223">Dioxygenase</keyword>
<evidence type="ECO:0000256" key="3">
    <source>
        <dbReference type="ARBA" id="ARBA00013133"/>
    </source>
</evidence>
<feature type="binding site" evidence="10">
    <location>
        <position position="224"/>
    </location>
    <ligand>
        <name>Fe cation</name>
        <dbReference type="ChEBI" id="CHEBI:24875"/>
        <note>catalytic</note>
    </ligand>
</feature>
<comment type="cofactor">
    <cofactor evidence="11">
        <name>Fe cation</name>
        <dbReference type="ChEBI" id="CHEBI:24875"/>
    </cofactor>
    <text evidence="11">Binds 1 Fe cation per subunit.</text>
</comment>
<keyword evidence="4 10" id="KW-0479">Metal-binding</keyword>
<dbReference type="InterPro" id="IPR010300">
    <property type="entry name" value="CDO_1"/>
</dbReference>
<comment type="similarity">
    <text evidence="2 11">Belongs to the cysteine dioxygenase family.</text>
</comment>
<dbReference type="PANTHER" id="PTHR12918:SF1">
    <property type="entry name" value="CYSTEINE DIOXYGENASE TYPE 1"/>
    <property type="match status" value="1"/>
</dbReference>
<keyword evidence="7 11" id="KW-0560">Oxidoreductase</keyword>
<reference evidence="13" key="1">
    <citation type="submission" date="2025-08" db="UniProtKB">
        <authorList>
            <consortium name="RefSeq"/>
        </authorList>
    </citation>
    <scope>IDENTIFICATION</scope>
</reference>
<keyword evidence="8 10" id="KW-0408">Iron</keyword>
<dbReference type="SUPFAM" id="SSF51182">
    <property type="entry name" value="RmlC-like cupins"/>
    <property type="match status" value="1"/>
</dbReference>
<dbReference type="InterPro" id="IPR011051">
    <property type="entry name" value="RmlC_Cupin_sf"/>
</dbReference>
<dbReference type="OrthoDB" id="543511at2759"/>
<comment type="catalytic activity">
    <reaction evidence="11">
        <text>L-cysteine + O2 = 3-sulfino-L-alanine + H(+)</text>
        <dbReference type="Rhea" id="RHEA:20441"/>
        <dbReference type="ChEBI" id="CHEBI:15378"/>
        <dbReference type="ChEBI" id="CHEBI:15379"/>
        <dbReference type="ChEBI" id="CHEBI:35235"/>
        <dbReference type="ChEBI" id="CHEBI:61085"/>
        <dbReference type="EC" id="1.13.11.20"/>
    </reaction>
</comment>
<keyword evidence="12" id="KW-1185">Reference proteome</keyword>
<dbReference type="PANTHER" id="PTHR12918">
    <property type="entry name" value="CYSTEINE DIOXYGENASE"/>
    <property type="match status" value="1"/>
</dbReference>
<keyword evidence="5 9" id="KW-0883">Thioether bond</keyword>
<dbReference type="Gene3D" id="2.60.120.10">
    <property type="entry name" value="Jelly Rolls"/>
    <property type="match status" value="1"/>
</dbReference>
<evidence type="ECO:0000256" key="5">
    <source>
        <dbReference type="ARBA" id="ARBA00022784"/>
    </source>
</evidence>
<organism evidence="12 13">
    <name type="scientific">Bicyclus anynana</name>
    <name type="common">Squinting bush brown butterfly</name>
    <dbReference type="NCBI Taxonomy" id="110368"/>
    <lineage>
        <taxon>Eukaryota</taxon>
        <taxon>Metazoa</taxon>
        <taxon>Ecdysozoa</taxon>
        <taxon>Arthropoda</taxon>
        <taxon>Hexapoda</taxon>
        <taxon>Insecta</taxon>
        <taxon>Pterygota</taxon>
        <taxon>Neoptera</taxon>
        <taxon>Endopterygota</taxon>
        <taxon>Lepidoptera</taxon>
        <taxon>Glossata</taxon>
        <taxon>Ditrysia</taxon>
        <taxon>Papilionoidea</taxon>
        <taxon>Nymphalidae</taxon>
        <taxon>Satyrinae</taxon>
        <taxon>Satyrini</taxon>
        <taxon>Mycalesina</taxon>
        <taxon>Bicyclus</taxon>
    </lineage>
</organism>
<evidence type="ECO:0000256" key="6">
    <source>
        <dbReference type="ARBA" id="ARBA00022964"/>
    </source>
</evidence>
<evidence type="ECO:0000313" key="13">
    <source>
        <dbReference type="RefSeq" id="XP_023950013.2"/>
    </source>
</evidence>
<dbReference type="Pfam" id="PF05995">
    <property type="entry name" value="CDO_I"/>
    <property type="match status" value="2"/>
</dbReference>
<evidence type="ECO:0000256" key="7">
    <source>
        <dbReference type="ARBA" id="ARBA00023002"/>
    </source>
</evidence>
<accession>A0A6J1NZ04</accession>
<evidence type="ECO:0000256" key="1">
    <source>
        <dbReference type="ARBA" id="ARBA00004759"/>
    </source>
</evidence>
<dbReference type="CDD" id="cd10548">
    <property type="entry name" value="cupin_CDO"/>
    <property type="match status" value="1"/>
</dbReference>
<feature type="binding site" evidence="10">
    <location>
        <position position="112"/>
    </location>
    <ligand>
        <name>Fe cation</name>
        <dbReference type="ChEBI" id="CHEBI:24875"/>
        <note>catalytic</note>
    </ligand>
</feature>
<comment type="pathway">
    <text evidence="1 11">Organosulfur biosynthesis; taurine biosynthesis; hypotaurine from L-cysteine: step 1/2.</text>
</comment>
<evidence type="ECO:0000256" key="4">
    <source>
        <dbReference type="ARBA" id="ARBA00022723"/>
    </source>
</evidence>
<feature type="binding site" evidence="10">
    <location>
        <position position="110"/>
    </location>
    <ligand>
        <name>Fe cation</name>
        <dbReference type="ChEBI" id="CHEBI:24875"/>
        <note>catalytic</note>
    </ligand>
</feature>